<protein>
    <recommendedName>
        <fullName evidence="1">Glycosyltransferase 2-like domain-containing protein</fullName>
    </recommendedName>
</protein>
<dbReference type="AlphaFoldDB" id="A0A2A2HAG0"/>
<dbReference type="PANTHER" id="PTHR22916:SF3">
    <property type="entry name" value="UDP-GLCNAC:BETAGAL BETA-1,3-N-ACETYLGLUCOSAMINYLTRANSFERASE-LIKE PROTEIN 1"/>
    <property type="match status" value="1"/>
</dbReference>
<dbReference type="GO" id="GO:0016758">
    <property type="term" value="F:hexosyltransferase activity"/>
    <property type="evidence" value="ECO:0007669"/>
    <property type="project" value="UniProtKB-ARBA"/>
</dbReference>
<dbReference type="InterPro" id="IPR001173">
    <property type="entry name" value="Glyco_trans_2-like"/>
</dbReference>
<organism evidence="2 3">
    <name type="scientific">Methanobacterium bryantii</name>
    <dbReference type="NCBI Taxonomy" id="2161"/>
    <lineage>
        <taxon>Archaea</taxon>
        <taxon>Methanobacteriati</taxon>
        <taxon>Methanobacteriota</taxon>
        <taxon>Methanomada group</taxon>
        <taxon>Methanobacteria</taxon>
        <taxon>Methanobacteriales</taxon>
        <taxon>Methanobacteriaceae</taxon>
        <taxon>Methanobacterium</taxon>
    </lineage>
</organism>
<feature type="domain" description="Glycosyltransferase 2-like" evidence="1">
    <location>
        <begin position="6"/>
        <end position="154"/>
    </location>
</feature>
<reference evidence="2 3" key="1">
    <citation type="journal article" date="2017" name="BMC Genomics">
        <title>Genomic analysis of methanogenic archaea reveals a shift towards energy conservation.</title>
        <authorList>
            <person name="Gilmore S.P."/>
            <person name="Henske J.K."/>
            <person name="Sexton J.A."/>
            <person name="Solomon K.V."/>
            <person name="Seppala S."/>
            <person name="Yoo J.I."/>
            <person name="Huyett L.M."/>
            <person name="Pressman A."/>
            <person name="Cogan J.Z."/>
            <person name="Kivenson V."/>
            <person name="Peng X."/>
            <person name="Tan Y."/>
            <person name="Valentine D.L."/>
            <person name="O'Malley M.A."/>
        </authorList>
    </citation>
    <scope>NUCLEOTIDE SEQUENCE [LARGE SCALE GENOMIC DNA]</scope>
    <source>
        <strain evidence="2 3">M.o.H.</strain>
    </source>
</reference>
<dbReference type="OrthoDB" id="46222at2157"/>
<dbReference type="Pfam" id="PF00535">
    <property type="entry name" value="Glycos_transf_2"/>
    <property type="match status" value="1"/>
</dbReference>
<dbReference type="PANTHER" id="PTHR22916">
    <property type="entry name" value="GLYCOSYLTRANSFERASE"/>
    <property type="match status" value="1"/>
</dbReference>
<name>A0A2A2HAG0_METBR</name>
<accession>A0A2A2HAG0</accession>
<dbReference type="Proteomes" id="UP000217784">
    <property type="component" value="Unassembled WGS sequence"/>
</dbReference>
<dbReference type="RefSeq" id="WP_179288728.1">
    <property type="nucleotide sequence ID" value="NZ_LMVM01000001.1"/>
</dbReference>
<keyword evidence="3" id="KW-1185">Reference proteome</keyword>
<evidence type="ECO:0000259" key="1">
    <source>
        <dbReference type="Pfam" id="PF00535"/>
    </source>
</evidence>
<dbReference type="InterPro" id="IPR029044">
    <property type="entry name" value="Nucleotide-diphossugar_trans"/>
</dbReference>
<evidence type="ECO:0000313" key="2">
    <source>
        <dbReference type="EMBL" id="PAV06306.1"/>
    </source>
</evidence>
<dbReference type="SUPFAM" id="SSF53448">
    <property type="entry name" value="Nucleotide-diphospho-sugar transferases"/>
    <property type="match status" value="1"/>
</dbReference>
<comment type="caution">
    <text evidence="2">The sequence shown here is derived from an EMBL/GenBank/DDBJ whole genome shotgun (WGS) entry which is preliminary data.</text>
</comment>
<dbReference type="Gene3D" id="3.90.550.10">
    <property type="entry name" value="Spore Coat Polysaccharide Biosynthesis Protein SpsA, Chain A"/>
    <property type="match status" value="1"/>
</dbReference>
<sequence>MNYRISIIVPVFNVENHIRNALESILRQSIGFKRLEVIMVNDYSTDKSREIMDEYADKYDNFTAIHLHENSAAAGKPRNIGMRKATADYIMFLDPDDYYTDNACEVLYNKIVAEDADIVFGNYFNFRKGKLLKVKTPFNMENEIKVNRIQEETRLLAITPSIWTKIFKTTFIKENNILFPEGIPGQDLVFVVNSLLNAKRIIFLNKFIVCNRNLRDSGSDRSITYTQNKKYLIGLIDTYTQLYHIFKQNNHEDYIQLGFHSHISFWMRQFMLYDLNQTEKRELLSTAAPLFKKLQFNGLTFKQKQMEVLFNSISNKKYDEALILGEVIHLSIEKENKLKRKLKSKQKQVATLQTVKGWSLYKSKNILQRLKNKFKK</sequence>
<proteinExistence type="predicted"/>
<evidence type="ECO:0000313" key="3">
    <source>
        <dbReference type="Proteomes" id="UP000217784"/>
    </source>
</evidence>
<dbReference type="EMBL" id="LMVM01000001">
    <property type="protein sequence ID" value="PAV06306.1"/>
    <property type="molecule type" value="Genomic_DNA"/>
</dbReference>
<gene>
    <name evidence="2" type="ORF">ASJ80_15895</name>
</gene>